<dbReference type="InterPro" id="IPR053729">
    <property type="entry name" value="MAD2L1BP_domain_sf"/>
</dbReference>
<sequence length="284" mass="32286">MKKKQGAEKEEESRLSSMEIETRMEVLEKSTISHLVKEIVGFVLYMHQQIPSVLQNLEIEFDSLKEERQNLESVQVQAELKATSRREHSARLRHVKQRIRSLEKLMKNISDLFSAVELTLREIPEVSGIVMILGGSPIRPLHVYELSFAHGRAVLENQLDTNNRRAADLLSKKAIRALLSNGAGSVSYAGPMKLFLLVRAPTGFNLPEHFLPKRDFKYSKKVLPFRLHIKCRKFNQETSKSHHTSQADETSCSQESASNDMIWFQCKHTIKGIVLKPPSPGDSS</sequence>
<reference evidence="2 3" key="1">
    <citation type="submission" date="2021-07" db="EMBL/GenBank/DDBJ databases">
        <title>The Aristolochia fimbriata genome: insights into angiosperm evolution, floral development and chemical biosynthesis.</title>
        <authorList>
            <person name="Jiao Y."/>
        </authorList>
    </citation>
    <scope>NUCLEOTIDE SEQUENCE [LARGE SCALE GENOMIC DNA]</scope>
    <source>
        <strain evidence="2">IBCAS-2021</strain>
        <tissue evidence="2">Leaf</tissue>
    </source>
</reference>
<dbReference type="InterPro" id="IPR009511">
    <property type="entry name" value="MAD1/Cdc20-bound-Mad2-bd"/>
</dbReference>
<accession>A0AAV7FAH8</accession>
<evidence type="ECO:0000256" key="1">
    <source>
        <dbReference type="SAM" id="Coils"/>
    </source>
</evidence>
<proteinExistence type="predicted"/>
<dbReference type="AlphaFoldDB" id="A0AAV7FAH8"/>
<keyword evidence="3" id="KW-1185">Reference proteome</keyword>
<dbReference type="GO" id="GO:0005634">
    <property type="term" value="C:nucleus"/>
    <property type="evidence" value="ECO:0007669"/>
    <property type="project" value="InterPro"/>
</dbReference>
<keyword evidence="1" id="KW-0175">Coiled coil</keyword>
<name>A0AAV7FAH8_ARIFI</name>
<feature type="coiled-coil region" evidence="1">
    <location>
        <begin position="54"/>
        <end position="112"/>
    </location>
</feature>
<dbReference type="PANTHER" id="PTHR15681">
    <property type="entry name" value="MAD2L1-BINDING PROTEIN"/>
    <property type="match status" value="1"/>
</dbReference>
<evidence type="ECO:0000313" key="3">
    <source>
        <dbReference type="Proteomes" id="UP000825729"/>
    </source>
</evidence>
<protein>
    <submittedName>
        <fullName evidence="2">Uncharacterized protein</fullName>
    </submittedName>
</protein>
<dbReference type="Gene3D" id="3.30.900.20">
    <property type="match status" value="1"/>
</dbReference>
<dbReference type="Proteomes" id="UP000825729">
    <property type="component" value="Unassembled WGS sequence"/>
</dbReference>
<dbReference type="EMBL" id="JAINDJ010000002">
    <property type="protein sequence ID" value="KAG9457948.1"/>
    <property type="molecule type" value="Genomic_DNA"/>
</dbReference>
<dbReference type="PANTHER" id="PTHR15681:SF1">
    <property type="entry name" value="MAD2L1-BINDING PROTEIN"/>
    <property type="match status" value="1"/>
</dbReference>
<evidence type="ECO:0000313" key="2">
    <source>
        <dbReference type="EMBL" id="KAG9457948.1"/>
    </source>
</evidence>
<comment type="caution">
    <text evidence="2">The sequence shown here is derived from an EMBL/GenBank/DDBJ whole genome shotgun (WGS) entry which is preliminary data.</text>
</comment>
<dbReference type="Pfam" id="PF06581">
    <property type="entry name" value="p31comet"/>
    <property type="match status" value="1"/>
</dbReference>
<organism evidence="2 3">
    <name type="scientific">Aristolochia fimbriata</name>
    <name type="common">White veined hardy Dutchman's pipe vine</name>
    <dbReference type="NCBI Taxonomy" id="158543"/>
    <lineage>
        <taxon>Eukaryota</taxon>
        <taxon>Viridiplantae</taxon>
        <taxon>Streptophyta</taxon>
        <taxon>Embryophyta</taxon>
        <taxon>Tracheophyta</taxon>
        <taxon>Spermatophyta</taxon>
        <taxon>Magnoliopsida</taxon>
        <taxon>Magnoliidae</taxon>
        <taxon>Piperales</taxon>
        <taxon>Aristolochiaceae</taxon>
        <taxon>Aristolochia</taxon>
    </lineage>
</organism>
<gene>
    <name evidence="2" type="ORF">H6P81_002456</name>
</gene>
<dbReference type="GO" id="GO:0007096">
    <property type="term" value="P:regulation of exit from mitosis"/>
    <property type="evidence" value="ECO:0007669"/>
    <property type="project" value="InterPro"/>
</dbReference>